<dbReference type="PANTHER" id="PTHR35861">
    <property type="match status" value="1"/>
</dbReference>
<feature type="domain" description="Tail sheath protein C-terminal" evidence="10">
    <location>
        <begin position="386"/>
        <end position="493"/>
    </location>
</feature>
<keyword evidence="7" id="KW-1160">Virus entry into host cell</keyword>
<evidence type="ECO:0000259" key="10">
    <source>
        <dbReference type="Pfam" id="PF17482"/>
    </source>
</evidence>
<evidence type="ECO:0000259" key="8">
    <source>
        <dbReference type="Pfam" id="PF04984"/>
    </source>
</evidence>
<evidence type="ECO:0000256" key="3">
    <source>
        <dbReference type="ARBA" id="ARBA00022732"/>
    </source>
</evidence>
<evidence type="ECO:0000256" key="6">
    <source>
        <dbReference type="ARBA" id="ARBA00023009"/>
    </source>
</evidence>
<dbReference type="EMBL" id="BK016102">
    <property type="protein sequence ID" value="DAF94992.1"/>
    <property type="molecule type" value="Genomic_DNA"/>
</dbReference>
<dbReference type="Pfam" id="PF17481">
    <property type="entry name" value="Phage_sheath_domII"/>
    <property type="match status" value="1"/>
</dbReference>
<dbReference type="PANTHER" id="PTHR35861:SF1">
    <property type="entry name" value="PHAGE TAIL SHEATH PROTEIN"/>
    <property type="match status" value="1"/>
</dbReference>
<sequence>MIMGLGFSKVFVNENDISFYVDSLQKGLSCVEGKTERGPVNKAIYISSWPKFVENFGGLLTDSDFPLLCQRALARGACLWVGRVVHHSDVTDPSSITAKYSEVKAGDVLFRAPSPGAWGDSMKVVVSVNDDNSDNFDIVVYEDDKSVTSFENYTKDQVLTIKSDYLTVEAIEAEEESIFAAGTYVLTGGSDGDALTDSDYIGDEAAGTGFHMFDEIDDASLQVSAADTTSYAVAIAGHAYCENRKDLMYVSACPKGIKPQQAVNYRKGKGIDGTGSNTAFSTSYGALYYPHIKVLDILTNDTRLINPTGDVLGAYAYNDNTGAEWFAPAGITRGKINNCLGVEYNCGATAREGEGSLLVNNQINPIVSFDDSGVVLWGNETLQQDASALREIHIRRLLLVMKKGLRKSCRINLFEPNDPQLWRSTYRMLNPYLNELKDKRAFYDYRLNCDQDAQSVDEVKINTAEGIDRGEFCVRIWIKPTRAAKWIIVDVTIMKTGTAFADVVGEVA</sequence>
<comment type="similarity">
    <text evidence="1">Belongs to the myoviridae tail sheath protein family.</text>
</comment>
<evidence type="ECO:0000256" key="7">
    <source>
        <dbReference type="ARBA" id="ARBA00023296"/>
    </source>
</evidence>
<evidence type="ECO:0000256" key="4">
    <source>
        <dbReference type="ARBA" id="ARBA00022766"/>
    </source>
</evidence>
<dbReference type="InterPro" id="IPR035326">
    <property type="entry name" value="Beta_sandwich_Seath"/>
</dbReference>
<organism evidence="11">
    <name type="scientific">Myoviridae sp. ctQf419</name>
    <dbReference type="NCBI Taxonomy" id="2825102"/>
    <lineage>
        <taxon>Viruses</taxon>
        <taxon>Duplodnaviria</taxon>
        <taxon>Heunggongvirae</taxon>
        <taxon>Uroviricota</taxon>
        <taxon>Caudoviricetes</taxon>
    </lineage>
</organism>
<keyword evidence="3" id="KW-1227">Viral tail protein</keyword>
<evidence type="ECO:0000259" key="9">
    <source>
        <dbReference type="Pfam" id="PF17481"/>
    </source>
</evidence>
<protein>
    <submittedName>
        <fullName evidence="11">Tail sheath protein</fullName>
    </submittedName>
</protein>
<name>A0A8S5UKI5_9CAUD</name>
<dbReference type="Pfam" id="PF17482">
    <property type="entry name" value="Phage_sheath_1C"/>
    <property type="match status" value="1"/>
</dbReference>
<keyword evidence="6" id="KW-1171">Viral genome ejection through host cell envelope</keyword>
<dbReference type="GO" id="GO:0098027">
    <property type="term" value="C:virus tail, sheath"/>
    <property type="evidence" value="ECO:0007669"/>
    <property type="project" value="UniProtKB-KW"/>
</dbReference>
<keyword evidence="4" id="KW-1242">Viral contractile tail ejection system</keyword>
<dbReference type="InterPro" id="IPR052042">
    <property type="entry name" value="Tail_sheath_structural"/>
</dbReference>
<evidence type="ECO:0000256" key="1">
    <source>
        <dbReference type="ARBA" id="ARBA00008005"/>
    </source>
</evidence>
<evidence type="ECO:0000313" key="11">
    <source>
        <dbReference type="EMBL" id="DAF94992.1"/>
    </source>
</evidence>
<dbReference type="GO" id="GO:0099000">
    <property type="term" value="P:symbiont genome ejection through host cell envelope, contractile tail mechanism"/>
    <property type="evidence" value="ECO:0007669"/>
    <property type="project" value="UniProtKB-KW"/>
</dbReference>
<keyword evidence="5" id="KW-0946">Virion</keyword>
<evidence type="ECO:0000256" key="5">
    <source>
        <dbReference type="ARBA" id="ARBA00023003"/>
    </source>
</evidence>
<evidence type="ECO:0000256" key="2">
    <source>
        <dbReference type="ARBA" id="ARBA00022595"/>
    </source>
</evidence>
<dbReference type="Pfam" id="PF04984">
    <property type="entry name" value="Phage_sheath_1"/>
    <property type="match status" value="1"/>
</dbReference>
<keyword evidence="5" id="KW-1229">Viral tail sheath protein</keyword>
<accession>A0A8S5UKI5</accession>
<feature type="domain" description="Tail sheath protein subtilisin-like" evidence="8">
    <location>
        <begin position="241"/>
        <end position="381"/>
    </location>
</feature>
<dbReference type="Gene3D" id="3.40.50.11780">
    <property type="match status" value="1"/>
</dbReference>
<proteinExistence type="inferred from homology"/>
<keyword evidence="2" id="KW-1162">Viral penetration into host cytoplasm</keyword>
<feature type="domain" description="Phage tail sheath protein-like beta-sandwich" evidence="9">
    <location>
        <begin position="98"/>
        <end position="191"/>
    </location>
</feature>
<dbReference type="InterPro" id="IPR035089">
    <property type="entry name" value="Phage_sheath_subtilisin"/>
</dbReference>
<reference evidence="11" key="1">
    <citation type="journal article" date="2021" name="Proc. Natl. Acad. Sci. U.S.A.">
        <title>A Catalog of Tens of Thousands of Viruses from Human Metagenomes Reveals Hidden Associations with Chronic Diseases.</title>
        <authorList>
            <person name="Tisza M.J."/>
            <person name="Buck C.B."/>
        </authorList>
    </citation>
    <scope>NUCLEOTIDE SEQUENCE</scope>
    <source>
        <strain evidence="11">CtQf419</strain>
    </source>
</reference>
<dbReference type="InterPro" id="IPR020287">
    <property type="entry name" value="Tail_sheath_C"/>
</dbReference>